<dbReference type="RefSeq" id="WP_197945801.1">
    <property type="nucleotide sequence ID" value="NZ_AP022871.1"/>
</dbReference>
<reference evidence="1 2" key="1">
    <citation type="submission" date="2020-03" db="EMBL/GenBank/DDBJ databases">
        <title>Whole genome shotgun sequence of Phytohabitans suffuscus NBRC 105367.</title>
        <authorList>
            <person name="Komaki H."/>
            <person name="Tamura T."/>
        </authorList>
    </citation>
    <scope>NUCLEOTIDE SEQUENCE [LARGE SCALE GENOMIC DNA]</scope>
    <source>
        <strain evidence="1 2">NBRC 105367</strain>
    </source>
</reference>
<organism evidence="1 2">
    <name type="scientific">Phytohabitans suffuscus</name>
    <dbReference type="NCBI Taxonomy" id="624315"/>
    <lineage>
        <taxon>Bacteria</taxon>
        <taxon>Bacillati</taxon>
        <taxon>Actinomycetota</taxon>
        <taxon>Actinomycetes</taxon>
        <taxon>Micromonosporales</taxon>
        <taxon>Micromonosporaceae</taxon>
    </lineage>
</organism>
<accession>A0A6F8YCN5</accession>
<name>A0A6F8YCN5_9ACTN</name>
<dbReference type="AlphaFoldDB" id="A0A6F8YCN5"/>
<sequence>MGFSVLRVEHEGMIGGANGLTDYAARTVAVRANMDPAAQGHRLAHDPYVSGWAGSVKDKEPR</sequence>
<reference evidence="1 2" key="2">
    <citation type="submission" date="2020-03" db="EMBL/GenBank/DDBJ databases">
        <authorList>
            <person name="Ichikawa N."/>
            <person name="Kimura A."/>
            <person name="Kitahashi Y."/>
            <person name="Uohara A."/>
        </authorList>
    </citation>
    <scope>NUCLEOTIDE SEQUENCE [LARGE SCALE GENOMIC DNA]</scope>
    <source>
        <strain evidence="1 2">NBRC 105367</strain>
    </source>
</reference>
<proteinExistence type="predicted"/>
<dbReference type="EMBL" id="AP022871">
    <property type="protein sequence ID" value="BCB83738.1"/>
    <property type="molecule type" value="Genomic_DNA"/>
</dbReference>
<keyword evidence="2" id="KW-1185">Reference proteome</keyword>
<gene>
    <name evidence="1" type="ORF">Psuf_010510</name>
</gene>
<protein>
    <submittedName>
        <fullName evidence="1">Uncharacterized protein</fullName>
    </submittedName>
</protein>
<evidence type="ECO:0000313" key="2">
    <source>
        <dbReference type="Proteomes" id="UP000503011"/>
    </source>
</evidence>
<dbReference type="Proteomes" id="UP000503011">
    <property type="component" value="Chromosome"/>
</dbReference>
<dbReference type="KEGG" id="psuu:Psuf_010510"/>
<evidence type="ECO:0000313" key="1">
    <source>
        <dbReference type="EMBL" id="BCB83738.1"/>
    </source>
</evidence>